<protein>
    <submittedName>
        <fullName evidence="1">Uncharacterized protein</fullName>
    </submittedName>
</protein>
<keyword evidence="2" id="KW-1185">Reference proteome</keyword>
<name>A0A6M9Z3G9_9CAUD</name>
<organism evidence="1 2">
    <name type="scientific">Streptomyces phage Ignacio</name>
    <dbReference type="NCBI Taxonomy" id="2736272"/>
    <lineage>
        <taxon>Viruses</taxon>
        <taxon>Duplodnaviria</taxon>
        <taxon>Heunggongvirae</taxon>
        <taxon>Uroviricota</taxon>
        <taxon>Caudoviricetes</taxon>
        <taxon>Ignaciovirus</taxon>
        <taxon>Ignaciovirus ignacio</taxon>
    </lineage>
</organism>
<sequence>MNEMNRPAQYEPCGVRGQMADADAITLMNLAHTGCIVSWDIQHLECELPMGHDDDETSHHVQHLVPQDFSAAGHQNVDWWASWIDKDDLRNNAAVFVAPMCDATLCTPGQPPESGWVCTLLAGHESEGVQRHNWE</sequence>
<gene>
    <name evidence="1" type="primary">24</name>
    <name evidence="1" type="ORF">SEA_IGNACIO_24</name>
</gene>
<dbReference type="RefSeq" id="YP_010756144.1">
    <property type="nucleotide sequence ID" value="NC_073483.1"/>
</dbReference>
<evidence type="ECO:0000313" key="2">
    <source>
        <dbReference type="Proteomes" id="UP000509653"/>
    </source>
</evidence>
<reference evidence="1 2" key="1">
    <citation type="submission" date="2020-05" db="EMBL/GenBank/DDBJ databases">
        <authorList>
            <person name="Coronado A."/>
            <person name="Gutierrez-Langa M.A."/>
            <person name="Hernandez Olmos D."/>
            <person name="Menchaca C."/>
            <person name="Layton S.R."/>
            <person name="Hughes L.E."/>
            <person name="Garlena R.A."/>
            <person name="Russell D.A."/>
            <person name="Pope W.H."/>
            <person name="Jacobs-Sera D."/>
            <person name="Hatfull G.F."/>
        </authorList>
    </citation>
    <scope>NUCLEOTIDE SEQUENCE [LARGE SCALE GENOMIC DNA]</scope>
</reference>
<proteinExistence type="predicted"/>
<dbReference type="Proteomes" id="UP000509653">
    <property type="component" value="Segment"/>
</dbReference>
<dbReference type="EMBL" id="MT451980">
    <property type="protein sequence ID" value="QKN87551.1"/>
    <property type="molecule type" value="Genomic_DNA"/>
</dbReference>
<dbReference type="GeneID" id="80025896"/>
<evidence type="ECO:0000313" key="1">
    <source>
        <dbReference type="EMBL" id="QKN87551.1"/>
    </source>
</evidence>
<accession>A0A6M9Z3G9</accession>
<dbReference type="KEGG" id="vg:80025896"/>